<protein>
    <submittedName>
        <fullName evidence="2">Uncharacterized protein</fullName>
    </submittedName>
</protein>
<organism evidence="2 3">
    <name type="scientific">Weizmannia acidilactici</name>
    <dbReference type="NCBI Taxonomy" id="2607726"/>
    <lineage>
        <taxon>Bacteria</taxon>
        <taxon>Bacillati</taxon>
        <taxon>Bacillota</taxon>
        <taxon>Bacilli</taxon>
        <taxon>Bacillales</taxon>
        <taxon>Bacillaceae</taxon>
        <taxon>Heyndrickxia</taxon>
    </lineage>
</organism>
<evidence type="ECO:0000313" key="3">
    <source>
        <dbReference type="Proteomes" id="UP000391919"/>
    </source>
</evidence>
<proteinExistence type="predicted"/>
<evidence type="ECO:0000313" key="2">
    <source>
        <dbReference type="EMBL" id="GER71820.1"/>
    </source>
</evidence>
<gene>
    <name evidence="2" type="ORF">BpJC7_31230</name>
</gene>
<reference evidence="2 3" key="1">
    <citation type="submission" date="2019-09" db="EMBL/GenBank/DDBJ databases">
        <title>Draft genome sequence of Bacillus sp. JC-7.</title>
        <authorList>
            <person name="Tanaka N."/>
            <person name="Shiwa Y."/>
            <person name="Fujita N."/>
            <person name="Tanasupawat S."/>
        </authorList>
    </citation>
    <scope>NUCLEOTIDE SEQUENCE [LARGE SCALE GENOMIC DNA]</scope>
    <source>
        <strain evidence="2 3">JC-7</strain>
    </source>
</reference>
<name>A0A5J4JME0_9BACI</name>
<dbReference type="EMBL" id="BKZQ01000074">
    <property type="protein sequence ID" value="GER71820.1"/>
    <property type="molecule type" value="Genomic_DNA"/>
</dbReference>
<dbReference type="Proteomes" id="UP000391919">
    <property type="component" value="Unassembled WGS sequence"/>
</dbReference>
<accession>A0A5J4JME0</accession>
<feature type="compositionally biased region" description="Basic and acidic residues" evidence="1">
    <location>
        <begin position="62"/>
        <end position="78"/>
    </location>
</feature>
<keyword evidence="3" id="KW-1185">Reference proteome</keyword>
<dbReference type="AlphaFoldDB" id="A0A5J4JME0"/>
<sequence>MWTGVKFTVFFNGRHGWDEGRKEGLSQKSLNQSAGKIIFLNRVLVSRILLMIAKFTRLLQEKEDKKGPRSMESCKEARGLPAESG</sequence>
<comment type="caution">
    <text evidence="2">The sequence shown here is derived from an EMBL/GenBank/DDBJ whole genome shotgun (WGS) entry which is preliminary data.</text>
</comment>
<evidence type="ECO:0000256" key="1">
    <source>
        <dbReference type="SAM" id="MobiDB-lite"/>
    </source>
</evidence>
<dbReference type="RefSeq" id="WP_151681959.1">
    <property type="nucleotide sequence ID" value="NZ_BKZQ01000074.1"/>
</dbReference>
<feature type="region of interest" description="Disordered" evidence="1">
    <location>
        <begin position="62"/>
        <end position="85"/>
    </location>
</feature>